<reference evidence="4 5" key="1">
    <citation type="submission" date="2023-07" db="EMBL/GenBank/DDBJ databases">
        <title>Sequencing the genomes of 1000 actinobacteria strains.</title>
        <authorList>
            <person name="Klenk H.-P."/>
        </authorList>
    </citation>
    <scope>NUCLEOTIDE SEQUENCE [LARGE SCALE GENOMIC DNA]</scope>
    <source>
        <strain evidence="4 5">DSM 20167</strain>
    </source>
</reference>
<feature type="domain" description="SWIM-type" evidence="3">
    <location>
        <begin position="441"/>
        <end position="479"/>
    </location>
</feature>
<gene>
    <name evidence="4" type="ORF">J2S64_003965</name>
</gene>
<evidence type="ECO:0000313" key="5">
    <source>
        <dbReference type="Proteomes" id="UP001183817"/>
    </source>
</evidence>
<dbReference type="InterPro" id="IPR007527">
    <property type="entry name" value="Znf_SWIM"/>
</dbReference>
<dbReference type="EMBL" id="JAVDYI010000001">
    <property type="protein sequence ID" value="MDR7360274.1"/>
    <property type="molecule type" value="Genomic_DNA"/>
</dbReference>
<sequence>MSTPLTTPEFPGRQSVEQCYGYGRVSILEDHAGTAHMHLATNGGMDATRTPVANPYFYAGFPANPLAVAQALLVVARVARTRFYVPPGMLAAILRAADPVITSTPAGLRFESFSACCGVHARLDIPAASLDTEFTASGVTNIDINPPLRQALAGLRHGEPLHLAIGEADVRVRTMDSERTEERVELPNRWLRGLCEVQASGTAMKLRHELGPAEAKRFIGSLPRTSSTGTVLWAARAARSLRTASRPAPGAVCLAGPERLLALGPLLRFATGLRAYGPDIDADSLPAASCWVLDMPGARLSLTLSPGKSRGFSGEGGVLHRLSSDSAPRNALLLDSALALDSSIDIPDLGRRTGLRIPAVTDALAVLAISGQVGFDVAEGSYFHRPLPLDTAFATGLNPRLADAQRLASLGAVRPLPASSAEPRGGADVRGFTVHSGGNEYVVRQRDGGTDSCSCPWFATHRDGRGPCKHILAARIAQPGTGFPPTGASRTPQVPDGLGP</sequence>
<comment type="caution">
    <text evidence="4">The sequence shown here is derived from an EMBL/GenBank/DDBJ whole genome shotgun (WGS) entry which is preliminary data.</text>
</comment>
<dbReference type="RefSeq" id="WP_310293095.1">
    <property type="nucleotide sequence ID" value="NZ_BAAAWO010000001.1"/>
</dbReference>
<proteinExistence type="predicted"/>
<accession>A0ABU2BSD0</accession>
<name>A0ABU2BSD0_9MICC</name>
<evidence type="ECO:0000256" key="2">
    <source>
        <dbReference type="SAM" id="MobiDB-lite"/>
    </source>
</evidence>
<evidence type="ECO:0000259" key="3">
    <source>
        <dbReference type="PROSITE" id="PS50966"/>
    </source>
</evidence>
<organism evidence="4 5">
    <name type="scientific">Paeniglutamicibacter sulfureus</name>
    <dbReference type="NCBI Taxonomy" id="43666"/>
    <lineage>
        <taxon>Bacteria</taxon>
        <taxon>Bacillati</taxon>
        <taxon>Actinomycetota</taxon>
        <taxon>Actinomycetes</taxon>
        <taxon>Micrococcales</taxon>
        <taxon>Micrococcaceae</taxon>
        <taxon>Paeniglutamicibacter</taxon>
    </lineage>
</organism>
<evidence type="ECO:0000256" key="1">
    <source>
        <dbReference type="PROSITE-ProRule" id="PRU00325"/>
    </source>
</evidence>
<feature type="region of interest" description="Disordered" evidence="2">
    <location>
        <begin position="479"/>
        <end position="500"/>
    </location>
</feature>
<keyword evidence="5" id="KW-1185">Reference proteome</keyword>
<keyword evidence="1" id="KW-0862">Zinc</keyword>
<dbReference type="Pfam" id="PF04434">
    <property type="entry name" value="SWIM"/>
    <property type="match status" value="1"/>
</dbReference>
<dbReference type="PROSITE" id="PS50966">
    <property type="entry name" value="ZF_SWIM"/>
    <property type="match status" value="1"/>
</dbReference>
<protein>
    <recommendedName>
        <fullName evidence="3">SWIM-type domain-containing protein</fullName>
    </recommendedName>
</protein>
<evidence type="ECO:0000313" key="4">
    <source>
        <dbReference type="EMBL" id="MDR7360274.1"/>
    </source>
</evidence>
<keyword evidence="1" id="KW-0479">Metal-binding</keyword>
<dbReference type="Proteomes" id="UP001183817">
    <property type="component" value="Unassembled WGS sequence"/>
</dbReference>
<keyword evidence="1" id="KW-0863">Zinc-finger</keyword>